<evidence type="ECO:0000313" key="7">
    <source>
        <dbReference type="EMBL" id="BBM62596.1"/>
    </source>
</evidence>
<keyword evidence="4 6" id="KW-1133">Transmembrane helix</keyword>
<gene>
    <name evidence="7" type="primary">wzx</name>
</gene>
<evidence type="ECO:0000256" key="2">
    <source>
        <dbReference type="ARBA" id="ARBA00022475"/>
    </source>
</evidence>
<dbReference type="AlphaFoldDB" id="A0A5A4U673"/>
<sequence length="500" mass="56437">MLKKNVVFNYLGQFYISLIGICIFPLYLKYLGEEAYGLIGFFILLQTWMLLFDLGMSPTLSRQVAISNASNDFDCLRKLLRSLESVFFVIALAITLLIAIFCNYIAKRWLTVMTLNINEVAVCVAIMGGIVSLRWFTSLYKSGINGYEKQAWLNIVNIFIVTLRLPVPLLLFVFFSKSLILYFLYQFIISAIELFIYNRKMYKCLPERSSNNYKISLISWDVLKNILPFAAGTAYTAGIWVLLTQLDKLLLSKVLTLGNFGFFSLVVTLVGGILMLSSPVSNAILPRITALVSQGKFEQVAGLYIRSTKFVCCIIFPISMVMIFFPYQVIYGWTGNEVTARWAVSILPLYSLGNVLLAVVGFQYYLQYAYGKLKLHIIYNTILAIVSIPVVSFFAIEYAAIGTGGIWIVINSITLLFWTYIVHNKFLPGLHLKWLFEGVLFPALISVVVICVVLNNIDIMAQNRIENVFFVCVLSVITIAISLFISFFIDVVGFFKGVIG</sequence>
<feature type="transmembrane region" description="Helical" evidence="6">
    <location>
        <begin position="218"/>
        <end position="243"/>
    </location>
</feature>
<evidence type="ECO:0000256" key="1">
    <source>
        <dbReference type="ARBA" id="ARBA00004651"/>
    </source>
</evidence>
<dbReference type="Pfam" id="PF01943">
    <property type="entry name" value="Polysacc_synt"/>
    <property type="match status" value="1"/>
</dbReference>
<feature type="transmembrane region" description="Helical" evidence="6">
    <location>
        <begin position="342"/>
        <end position="365"/>
    </location>
</feature>
<keyword evidence="3 6" id="KW-0812">Transmembrane</keyword>
<feature type="transmembrane region" description="Helical" evidence="6">
    <location>
        <begin position="468"/>
        <end position="495"/>
    </location>
</feature>
<feature type="transmembrane region" description="Helical" evidence="6">
    <location>
        <begin position="179"/>
        <end position="197"/>
    </location>
</feature>
<keyword evidence="5 6" id="KW-0472">Membrane</keyword>
<feature type="transmembrane region" description="Helical" evidence="6">
    <location>
        <begin position="7"/>
        <end position="28"/>
    </location>
</feature>
<comment type="subcellular location">
    <subcellularLocation>
        <location evidence="1">Cell membrane</location>
        <topology evidence="1">Multi-pass membrane protein</topology>
    </subcellularLocation>
</comment>
<keyword evidence="2" id="KW-1003">Cell membrane</keyword>
<accession>A0A5A4U673</accession>
<feature type="transmembrane region" description="Helical" evidence="6">
    <location>
        <begin position="434"/>
        <end position="456"/>
    </location>
</feature>
<feature type="transmembrane region" description="Helical" evidence="6">
    <location>
        <begin position="255"/>
        <end position="277"/>
    </location>
</feature>
<proteinExistence type="predicted"/>
<dbReference type="PANTHER" id="PTHR30250:SF26">
    <property type="entry name" value="PSMA PROTEIN"/>
    <property type="match status" value="1"/>
</dbReference>
<dbReference type="InterPro" id="IPR050833">
    <property type="entry name" value="Poly_Biosynth_Transport"/>
</dbReference>
<evidence type="ECO:0000256" key="6">
    <source>
        <dbReference type="SAM" id="Phobius"/>
    </source>
</evidence>
<dbReference type="EMBL" id="LC494325">
    <property type="protein sequence ID" value="BBM62596.1"/>
    <property type="molecule type" value="Genomic_DNA"/>
</dbReference>
<feature type="transmembrane region" description="Helical" evidence="6">
    <location>
        <begin position="310"/>
        <end position="330"/>
    </location>
</feature>
<reference evidence="7" key="1">
    <citation type="submission" date="2019-07" db="EMBL/GenBank/DDBJ databases">
        <title>Overview of O-antigen diversity of Escherichia albertii, an emerging enteropathogen; genetic structure, serology, and development of O-genotyping method.</title>
        <authorList>
            <person name="Ooka T."/>
            <person name="Seto K."/>
            <person name="Ogura Y."/>
            <person name="Iguchi A."/>
            <person name="Imura N."/>
            <person name="Honda M."/>
            <person name="Etoh Y."/>
            <person name="Ikeda T."/>
            <person name="Sugitani W."/>
            <person name="Konno T."/>
            <person name="Kawano K."/>
            <person name="Kudo Y."/>
            <person name="Murakami K."/>
            <person name="Hayashi T."/>
            <person name="Nishi J."/>
        </authorList>
    </citation>
    <scope>NUCLEOTIDE SEQUENCE</scope>
    <source>
        <strain evidence="7">E2675</strain>
    </source>
</reference>
<feature type="transmembrane region" description="Helical" evidence="6">
    <location>
        <begin position="118"/>
        <end position="140"/>
    </location>
</feature>
<evidence type="ECO:0000256" key="5">
    <source>
        <dbReference type="ARBA" id="ARBA00023136"/>
    </source>
</evidence>
<organism evidence="7">
    <name type="scientific">Escherichia albertii</name>
    <dbReference type="NCBI Taxonomy" id="208962"/>
    <lineage>
        <taxon>Bacteria</taxon>
        <taxon>Pseudomonadati</taxon>
        <taxon>Pseudomonadota</taxon>
        <taxon>Gammaproteobacteria</taxon>
        <taxon>Enterobacterales</taxon>
        <taxon>Enterobacteriaceae</taxon>
        <taxon>Escherichia</taxon>
    </lineage>
</organism>
<feature type="transmembrane region" description="Helical" evidence="6">
    <location>
        <begin position="402"/>
        <end position="422"/>
    </location>
</feature>
<name>A0A5A4U673_ESCAL</name>
<feature type="transmembrane region" description="Helical" evidence="6">
    <location>
        <begin position="34"/>
        <end position="52"/>
    </location>
</feature>
<dbReference type="RefSeq" id="WP_059270285.1">
    <property type="nucleotide sequence ID" value="NZ_BBVT01000002.1"/>
</dbReference>
<feature type="transmembrane region" description="Helical" evidence="6">
    <location>
        <begin position="152"/>
        <end position="173"/>
    </location>
</feature>
<evidence type="ECO:0000256" key="4">
    <source>
        <dbReference type="ARBA" id="ARBA00022989"/>
    </source>
</evidence>
<feature type="transmembrane region" description="Helical" evidence="6">
    <location>
        <begin position="86"/>
        <end position="106"/>
    </location>
</feature>
<dbReference type="GO" id="GO:0005886">
    <property type="term" value="C:plasma membrane"/>
    <property type="evidence" value="ECO:0007669"/>
    <property type="project" value="UniProtKB-SubCell"/>
</dbReference>
<dbReference type="PANTHER" id="PTHR30250">
    <property type="entry name" value="PST FAMILY PREDICTED COLANIC ACID TRANSPORTER"/>
    <property type="match status" value="1"/>
</dbReference>
<protein>
    <submittedName>
        <fullName evidence="7">O-antigen flippase</fullName>
    </submittedName>
</protein>
<dbReference type="InterPro" id="IPR002797">
    <property type="entry name" value="Polysacc_synth"/>
</dbReference>
<evidence type="ECO:0000256" key="3">
    <source>
        <dbReference type="ARBA" id="ARBA00022692"/>
    </source>
</evidence>
<feature type="transmembrane region" description="Helical" evidence="6">
    <location>
        <begin position="377"/>
        <end position="396"/>
    </location>
</feature>